<evidence type="ECO:0000256" key="6">
    <source>
        <dbReference type="HAMAP-Rule" id="MF_00600"/>
    </source>
</evidence>
<keyword evidence="10" id="KW-1185">Reference proteome</keyword>
<dbReference type="FunFam" id="3.50.7.10:FF:000001">
    <property type="entry name" value="60 kDa chaperonin"/>
    <property type="match status" value="1"/>
</dbReference>
<dbReference type="PANTHER" id="PTHR45633">
    <property type="entry name" value="60 KDA HEAT SHOCK PROTEIN, MITOCHONDRIAL"/>
    <property type="match status" value="1"/>
</dbReference>
<evidence type="ECO:0000256" key="3">
    <source>
        <dbReference type="ARBA" id="ARBA00022840"/>
    </source>
</evidence>
<feature type="binding site" evidence="6">
    <location>
        <position position="413"/>
    </location>
    <ligand>
        <name>ATP</name>
        <dbReference type="ChEBI" id="CHEBI:30616"/>
    </ligand>
</feature>
<dbReference type="AlphaFoldDB" id="A0A3P3Q256"/>
<evidence type="ECO:0000256" key="7">
    <source>
        <dbReference type="RuleBase" id="RU000418"/>
    </source>
</evidence>
<keyword evidence="4 6" id="KW-0143">Chaperone</keyword>
<evidence type="ECO:0000256" key="2">
    <source>
        <dbReference type="ARBA" id="ARBA00022741"/>
    </source>
</evidence>
<evidence type="ECO:0000256" key="8">
    <source>
        <dbReference type="RuleBase" id="RU000419"/>
    </source>
</evidence>
<sequence length="539" mass="57203">MAKDIKYGVEARKALEAGVNKLADTVRVTLGPKGRNVVLDKSFGTPLITNDGVTIAKEIELEDAFENMGAQLVKEVATKTNDVAGDGTTTATVLAQAMINEGMKNLAAGANPIVLRKGMKKATDAAVEAIAKMSEPIKGKEQIARVAAISASDDEVGSLVADAMEKVTNEGVITIEESKTMKTELDLVEGMQFDRGYVSAYMCTDMEKMEANLDDPYILITDKKISNIQDILPLLEELVKSGQKLLIIAEDVEGEALTTLIVNKLRGTFNVVAVKAPGYGDRRKDMLKDIAVLTGGTVISEELGLELKDATLASLGRAKSVKVQKENTVIVDGQGAKADIEKRVAQIKAQLSETTSDFDKEKLQERLAKLSGGVAVIRVGAATETEMKEAKLRMEDALNATRAAVEEGIIAGGGSAYIHASKEVAKLVATLEGDERTGAKIILKALEAPLFRIVENAGLEGSVVVNKVRESSVGVGFDAYREEYVDMVKSGILDPAKVTRSALQNANSVASTLLTTESAVANIKEDAPAMPAGGGMGMM</sequence>
<dbReference type="NCBIfam" id="NF009489">
    <property type="entry name" value="PRK12851.1"/>
    <property type="match status" value="1"/>
</dbReference>
<dbReference type="EMBL" id="RRCM01000002">
    <property type="protein sequence ID" value="RRJ14340.1"/>
    <property type="molecule type" value="Genomic_DNA"/>
</dbReference>
<keyword evidence="6" id="KW-0963">Cytoplasm</keyword>
<dbReference type="HAMAP" id="MF_00600">
    <property type="entry name" value="CH60"/>
    <property type="match status" value="1"/>
</dbReference>
<organism evidence="9 10">
    <name type="scientific">Lachnoanaerobaculum orale</name>
    <dbReference type="NCBI Taxonomy" id="979627"/>
    <lineage>
        <taxon>Bacteria</taxon>
        <taxon>Bacillati</taxon>
        <taxon>Bacillota</taxon>
        <taxon>Clostridia</taxon>
        <taxon>Lachnospirales</taxon>
        <taxon>Lachnospiraceae</taxon>
        <taxon>Lachnoanaerobaculum</taxon>
    </lineage>
</organism>
<dbReference type="InterPro" id="IPR027409">
    <property type="entry name" value="GroEL-like_apical_dom_sf"/>
</dbReference>
<comment type="caution">
    <text evidence="6">Lacks conserved residue(s) required for the propagation of feature annotation.</text>
</comment>
<dbReference type="NCBIfam" id="NF009488">
    <property type="entry name" value="PRK12850.1"/>
    <property type="match status" value="1"/>
</dbReference>
<dbReference type="GO" id="GO:0005737">
    <property type="term" value="C:cytoplasm"/>
    <property type="evidence" value="ECO:0007669"/>
    <property type="project" value="UniProtKB-SubCell"/>
</dbReference>
<dbReference type="PROSITE" id="PS00296">
    <property type="entry name" value="CHAPERONINS_CPN60"/>
    <property type="match status" value="1"/>
</dbReference>
<keyword evidence="3 6" id="KW-0067">ATP-binding</keyword>
<name>A0A3P3Q256_9FIRM</name>
<dbReference type="InterPro" id="IPR027410">
    <property type="entry name" value="TCP-1-like_intermed_sf"/>
</dbReference>
<proteinExistence type="inferred from homology"/>
<comment type="subunit">
    <text evidence="6 8">Forms a cylinder of 14 subunits composed of two heptameric rings stacked back-to-back. Interacts with the co-chaperonin GroES.</text>
</comment>
<dbReference type="GO" id="GO:0005524">
    <property type="term" value="F:ATP binding"/>
    <property type="evidence" value="ECO:0007669"/>
    <property type="project" value="UniProtKB-UniRule"/>
</dbReference>
<dbReference type="GO" id="GO:0016853">
    <property type="term" value="F:isomerase activity"/>
    <property type="evidence" value="ECO:0007669"/>
    <property type="project" value="UniProtKB-KW"/>
</dbReference>
<dbReference type="InterPro" id="IPR018370">
    <property type="entry name" value="Chaperonin_Cpn60_CS"/>
</dbReference>
<protein>
    <recommendedName>
        <fullName evidence="6">Chaperonin GroEL</fullName>
        <ecNumber evidence="6">5.6.1.7</ecNumber>
    </recommendedName>
    <alternativeName>
        <fullName evidence="6">60 kDa chaperonin</fullName>
    </alternativeName>
    <alternativeName>
        <fullName evidence="6">Chaperonin-60</fullName>
        <shortName evidence="6">Cpn60</shortName>
    </alternativeName>
</protein>
<comment type="caution">
    <text evidence="9">The sequence shown here is derived from an EMBL/GenBank/DDBJ whole genome shotgun (WGS) entry which is preliminary data.</text>
</comment>
<reference evidence="9 10" key="1">
    <citation type="submission" date="2018-11" db="EMBL/GenBank/DDBJ databases">
        <title>Genome sequencing of Lachnoanaerobaculum orale DSM 24553T.</title>
        <authorList>
            <person name="Kook J.-K."/>
            <person name="Park S.-N."/>
            <person name="Lim Y.K."/>
        </authorList>
    </citation>
    <scope>NUCLEOTIDE SEQUENCE [LARGE SCALE GENOMIC DNA]</scope>
    <source>
        <strain evidence="9 10">DSM 24553</strain>
    </source>
</reference>
<comment type="subcellular location">
    <subcellularLocation>
        <location evidence="6">Cytoplasm</location>
    </subcellularLocation>
</comment>
<dbReference type="NCBIfam" id="NF009487">
    <property type="entry name" value="PRK12849.1"/>
    <property type="match status" value="1"/>
</dbReference>
<evidence type="ECO:0000313" key="9">
    <source>
        <dbReference type="EMBL" id="RRJ14340.1"/>
    </source>
</evidence>
<dbReference type="SUPFAM" id="SSF54849">
    <property type="entry name" value="GroEL-intermediate domain like"/>
    <property type="match status" value="1"/>
</dbReference>
<gene>
    <name evidence="6 9" type="primary">groL</name>
    <name evidence="6" type="synonym">groEL</name>
    <name evidence="9" type="ORF">EHW90_11705</name>
</gene>
<dbReference type="GO" id="GO:0051082">
    <property type="term" value="F:unfolded protein binding"/>
    <property type="evidence" value="ECO:0007669"/>
    <property type="project" value="UniProtKB-UniRule"/>
</dbReference>
<dbReference type="NCBIfam" id="NF000592">
    <property type="entry name" value="PRK00013.1"/>
    <property type="match status" value="1"/>
</dbReference>
<dbReference type="GO" id="GO:0140662">
    <property type="term" value="F:ATP-dependent protein folding chaperone"/>
    <property type="evidence" value="ECO:0007669"/>
    <property type="project" value="InterPro"/>
</dbReference>
<comment type="function">
    <text evidence="6 8">Together with its co-chaperonin GroES, plays an essential role in assisting protein folding. The GroEL-GroES system forms a nano-cage that allows encapsulation of the non-native substrate proteins and provides a physical environment optimized to promote and accelerate protein folding.</text>
</comment>
<accession>A0A3P3Q256</accession>
<dbReference type="EC" id="5.6.1.7" evidence="6"/>
<dbReference type="Pfam" id="PF00118">
    <property type="entry name" value="Cpn60_TCP1"/>
    <property type="match status" value="1"/>
</dbReference>
<dbReference type="InterPro" id="IPR002423">
    <property type="entry name" value="Cpn60/GroEL/TCP-1"/>
</dbReference>
<dbReference type="CDD" id="cd03344">
    <property type="entry name" value="GroEL"/>
    <property type="match status" value="1"/>
</dbReference>
<dbReference type="SUPFAM" id="SSF48592">
    <property type="entry name" value="GroEL equatorial domain-like"/>
    <property type="match status" value="1"/>
</dbReference>
<evidence type="ECO:0000313" key="10">
    <source>
        <dbReference type="Proteomes" id="UP000276982"/>
    </source>
</evidence>
<evidence type="ECO:0000256" key="5">
    <source>
        <dbReference type="ARBA" id="ARBA00023235"/>
    </source>
</evidence>
<dbReference type="InterPro" id="IPR027413">
    <property type="entry name" value="GROEL-like_equatorial_sf"/>
</dbReference>
<dbReference type="Gene3D" id="3.30.260.10">
    <property type="entry name" value="TCP-1-like chaperonin intermediate domain"/>
    <property type="match status" value="1"/>
</dbReference>
<feature type="binding site" evidence="6">
    <location>
        <position position="494"/>
    </location>
    <ligand>
        <name>ATP</name>
        <dbReference type="ChEBI" id="CHEBI:30616"/>
    </ligand>
</feature>
<evidence type="ECO:0000256" key="4">
    <source>
        <dbReference type="ARBA" id="ARBA00023186"/>
    </source>
</evidence>
<keyword evidence="2 6" id="KW-0547">Nucleotide-binding</keyword>
<feature type="binding site" evidence="6">
    <location>
        <begin position="86"/>
        <end position="90"/>
    </location>
    <ligand>
        <name>ATP</name>
        <dbReference type="ChEBI" id="CHEBI:30616"/>
    </ligand>
</feature>
<dbReference type="NCBIfam" id="TIGR02348">
    <property type="entry name" value="GroEL"/>
    <property type="match status" value="1"/>
</dbReference>
<dbReference type="Proteomes" id="UP000276982">
    <property type="component" value="Unassembled WGS sequence"/>
</dbReference>
<dbReference type="Gene3D" id="1.10.560.10">
    <property type="entry name" value="GroEL-like equatorial domain"/>
    <property type="match status" value="1"/>
</dbReference>
<evidence type="ECO:0000256" key="1">
    <source>
        <dbReference type="ARBA" id="ARBA00006607"/>
    </source>
</evidence>
<dbReference type="RefSeq" id="WP_124952901.1">
    <property type="nucleotide sequence ID" value="NZ_RRCM01000002.1"/>
</dbReference>
<feature type="binding site" evidence="6">
    <location>
        <begin position="29"/>
        <end position="32"/>
    </location>
    <ligand>
        <name>ATP</name>
        <dbReference type="ChEBI" id="CHEBI:30616"/>
    </ligand>
</feature>
<dbReference type="PRINTS" id="PR00298">
    <property type="entry name" value="CHAPERONIN60"/>
</dbReference>
<dbReference type="GO" id="GO:0042026">
    <property type="term" value="P:protein refolding"/>
    <property type="evidence" value="ECO:0007669"/>
    <property type="project" value="UniProtKB-UniRule"/>
</dbReference>
<comment type="similarity">
    <text evidence="1 6 7">Belongs to the chaperonin (HSP60) family.</text>
</comment>
<dbReference type="SUPFAM" id="SSF52029">
    <property type="entry name" value="GroEL apical domain-like"/>
    <property type="match status" value="1"/>
</dbReference>
<keyword evidence="5 6" id="KW-0413">Isomerase</keyword>
<dbReference type="Gene3D" id="3.50.7.10">
    <property type="entry name" value="GroEL"/>
    <property type="match status" value="1"/>
</dbReference>
<dbReference type="InterPro" id="IPR001844">
    <property type="entry name" value="Cpn60/GroEL"/>
</dbReference>